<dbReference type="AlphaFoldDB" id="A0A7S1S1Q6"/>
<organism evidence="2">
    <name type="scientific">Alexandrium catenella</name>
    <name type="common">Red tide dinoflagellate</name>
    <name type="synonym">Gonyaulax catenella</name>
    <dbReference type="NCBI Taxonomy" id="2925"/>
    <lineage>
        <taxon>Eukaryota</taxon>
        <taxon>Sar</taxon>
        <taxon>Alveolata</taxon>
        <taxon>Dinophyceae</taxon>
        <taxon>Gonyaulacales</taxon>
        <taxon>Pyrocystaceae</taxon>
        <taxon>Alexandrium</taxon>
    </lineage>
</organism>
<accession>A0A7S1S1Q6</accession>
<name>A0A7S1S1Q6_ALECA</name>
<protein>
    <submittedName>
        <fullName evidence="2">Uncharacterized protein</fullName>
    </submittedName>
</protein>
<dbReference type="InterPro" id="IPR036748">
    <property type="entry name" value="MTH938-like_sf"/>
</dbReference>
<sequence>MRSAYLFLLSLPIAVLSKLRYKAALEVALGHRQQQLITDFCWGKVTILGQIIKSTGNVKGAILIKKDEVGGWDWSQHEVDFGDMMKYHSAGIQPEEVMPFIQARQPVIILTAGVVGVLNLSDGARKAIADASYELLDLAEDNARAEAIGEEVFHAHCKAGSLVLDNLSPRGKEGLRTAIDKVKQGKPLVLRAYTGDALIIANEMHEQFPDLAFSGLLHSNC</sequence>
<gene>
    <name evidence="2" type="ORF">ACAT0790_LOCUS59033</name>
</gene>
<feature type="chain" id="PRO_5031359464" evidence="1">
    <location>
        <begin position="18"/>
        <end position="221"/>
    </location>
</feature>
<feature type="signal peptide" evidence="1">
    <location>
        <begin position="1"/>
        <end position="17"/>
    </location>
</feature>
<evidence type="ECO:0000256" key="1">
    <source>
        <dbReference type="SAM" id="SignalP"/>
    </source>
</evidence>
<reference evidence="2" key="1">
    <citation type="submission" date="2021-01" db="EMBL/GenBank/DDBJ databases">
        <authorList>
            <person name="Corre E."/>
            <person name="Pelletier E."/>
            <person name="Niang G."/>
            <person name="Scheremetjew M."/>
            <person name="Finn R."/>
            <person name="Kale V."/>
            <person name="Holt S."/>
            <person name="Cochrane G."/>
            <person name="Meng A."/>
            <person name="Brown T."/>
            <person name="Cohen L."/>
        </authorList>
    </citation>
    <scope>NUCLEOTIDE SEQUENCE</scope>
    <source>
        <strain evidence="2">OF101</strain>
    </source>
</reference>
<dbReference type="EMBL" id="HBGE01099131">
    <property type="protein sequence ID" value="CAD9182261.1"/>
    <property type="molecule type" value="Transcribed_RNA"/>
</dbReference>
<dbReference type="Gene3D" id="3.40.1230.10">
    <property type="entry name" value="MTH938-like"/>
    <property type="match status" value="1"/>
</dbReference>
<proteinExistence type="predicted"/>
<evidence type="ECO:0000313" key="2">
    <source>
        <dbReference type="EMBL" id="CAD9182261.1"/>
    </source>
</evidence>
<keyword evidence="1" id="KW-0732">Signal</keyword>